<dbReference type="EMBL" id="QGKY02001015">
    <property type="protein sequence ID" value="KAF2570230.1"/>
    <property type="molecule type" value="Genomic_DNA"/>
</dbReference>
<sequence length="106" mass="11451">MRSFTLDTSASSPASSFAANLAENFTVYGRVAAGLVKVAEVILVVIRISGPYDREDRESRISRKKISDLIGVCRECSEFAPRPVPPFVPEIASSSSVIGLSNWESS</sequence>
<comment type="caution">
    <text evidence="1">The sequence shown here is derived from an EMBL/GenBank/DDBJ whole genome shotgun (WGS) entry which is preliminary data.</text>
</comment>
<gene>
    <name evidence="1" type="ORF">F2Q70_00003748</name>
</gene>
<proteinExistence type="predicted"/>
<reference evidence="1" key="1">
    <citation type="submission" date="2019-12" db="EMBL/GenBank/DDBJ databases">
        <title>Genome sequencing and annotation of Brassica cretica.</title>
        <authorList>
            <person name="Studholme D.J."/>
            <person name="Sarris P.F."/>
        </authorList>
    </citation>
    <scope>NUCLEOTIDE SEQUENCE</scope>
    <source>
        <strain evidence="1">PFS-102/07</strain>
        <tissue evidence="1">Leaf</tissue>
    </source>
</reference>
<accession>A0A8S9IJF9</accession>
<protein>
    <submittedName>
        <fullName evidence="1">Uncharacterized protein</fullName>
    </submittedName>
</protein>
<name>A0A8S9IJF9_BRACR</name>
<organism evidence="1">
    <name type="scientific">Brassica cretica</name>
    <name type="common">Mustard</name>
    <dbReference type="NCBI Taxonomy" id="69181"/>
    <lineage>
        <taxon>Eukaryota</taxon>
        <taxon>Viridiplantae</taxon>
        <taxon>Streptophyta</taxon>
        <taxon>Embryophyta</taxon>
        <taxon>Tracheophyta</taxon>
        <taxon>Spermatophyta</taxon>
        <taxon>Magnoliopsida</taxon>
        <taxon>eudicotyledons</taxon>
        <taxon>Gunneridae</taxon>
        <taxon>Pentapetalae</taxon>
        <taxon>rosids</taxon>
        <taxon>malvids</taxon>
        <taxon>Brassicales</taxon>
        <taxon>Brassicaceae</taxon>
        <taxon>Brassiceae</taxon>
        <taxon>Brassica</taxon>
    </lineage>
</organism>
<dbReference type="AlphaFoldDB" id="A0A8S9IJF9"/>
<evidence type="ECO:0000313" key="1">
    <source>
        <dbReference type="EMBL" id="KAF2570230.1"/>
    </source>
</evidence>